<organism evidence="7 8">
    <name type="scientific">Deinococcus aquiradiocola</name>
    <dbReference type="NCBI Taxonomy" id="393059"/>
    <lineage>
        <taxon>Bacteria</taxon>
        <taxon>Thermotogati</taxon>
        <taxon>Deinococcota</taxon>
        <taxon>Deinococci</taxon>
        <taxon>Deinococcales</taxon>
        <taxon>Deinococcaceae</taxon>
        <taxon>Deinococcus</taxon>
    </lineage>
</organism>
<keyword evidence="4" id="KW-0472">Membrane</keyword>
<reference evidence="7" key="1">
    <citation type="journal article" date="2014" name="Int. J. Syst. Evol. Microbiol.">
        <title>Complete genome sequence of Corynebacterium casei LMG S-19264T (=DSM 44701T), isolated from a smear-ripened cheese.</title>
        <authorList>
            <consortium name="US DOE Joint Genome Institute (JGI-PGF)"/>
            <person name="Walter F."/>
            <person name="Albersmeier A."/>
            <person name="Kalinowski J."/>
            <person name="Ruckert C."/>
        </authorList>
    </citation>
    <scope>NUCLEOTIDE SEQUENCE</scope>
    <source>
        <strain evidence="7">JCM 14371</strain>
    </source>
</reference>
<evidence type="ECO:0000313" key="7">
    <source>
        <dbReference type="EMBL" id="GGJ82484.1"/>
    </source>
</evidence>
<dbReference type="Proteomes" id="UP000635726">
    <property type="component" value="Unassembled WGS sequence"/>
</dbReference>
<dbReference type="GO" id="GO:0005886">
    <property type="term" value="C:plasma membrane"/>
    <property type="evidence" value="ECO:0007669"/>
    <property type="project" value="InterPro"/>
</dbReference>
<keyword evidence="3" id="KW-1133">Transmembrane helix</keyword>
<evidence type="ECO:0000256" key="1">
    <source>
        <dbReference type="ARBA" id="ARBA00004167"/>
    </source>
</evidence>
<feature type="region of interest" description="Disordered" evidence="5">
    <location>
        <begin position="2978"/>
        <end position="2999"/>
    </location>
</feature>
<keyword evidence="2" id="KW-0812">Transmembrane</keyword>
<feature type="region of interest" description="Disordered" evidence="5">
    <location>
        <begin position="2674"/>
        <end position="2696"/>
    </location>
</feature>
<feature type="compositionally biased region" description="Low complexity" evidence="5">
    <location>
        <begin position="2681"/>
        <end position="2696"/>
    </location>
</feature>
<evidence type="ECO:0000256" key="5">
    <source>
        <dbReference type="SAM" id="MobiDB-lite"/>
    </source>
</evidence>
<feature type="domain" description="Translocation and assembly module TamB C-terminal" evidence="6">
    <location>
        <begin position="2899"/>
        <end position="3273"/>
    </location>
</feature>
<proteinExistence type="predicted"/>
<gene>
    <name evidence="7" type="ORF">GCM10008939_27970</name>
</gene>
<sequence>MLWTVLGVLLLALLTLLLFGPALFGQRVLGSLGGTTHVTAGRVGGPLWAPTLTDVNVDVPGLTLQAGQAGARLSGVDLLRRTVKLDLKVRDAALNLNLKKLLGGPQGGAAAVNILPGLIDVQNTRLVVDGQGFDVPSGQFAVQSSRAGGQDALSVTGRTTDGPLNVLLKYSTASGAFVGTADIDADARALNHYWHDKQVGGITGGRVRGQYRFGQGPVSGDLTLSGASLAVPGATFVKVTGIGGQVRHRGDLITLGLSGTGWAGPVTAHGRVDLKGHSWDIRASAAPQLSALGKALGQGGRGVARVSAHAFGWNTVTVNADILSPSGEFSVLPFHDLNATYRYFRDTQERRNDLHFQAQTTFQGRQTLSGDWTFNRHGTLAWTGNLLTRPLDLHGVISARNVISAQGSALGGPLRGSLGLGDRAVTLRASPDFYSVSGDLSAQGTLDRLNILLSGGRAGPVNLAGRAVFDRSGLRADLGPLQLNLDRQLRGTWSATDLPVTSVLLSGSGALKVPEASFSGNVRAAVPLLGSQPSGPLTLNWQRRRADWTFAGGTATWRDQTFAVNSSGLSALGYDLRGTLAITTALRASGTLRATGGRGTATLTGLGDHVDVRAVQGGVTVNARTRLTAGFPTSANVQGADVSGTVTVNRGVNFTLNTAGSVARGTLDGQDWTATGNVNLAALRPLVGGNLNGTARLNLAGQGGVIDVAGSGFGASVNGRVTRQSGQLTTVSDVTYRTGTAGQVSARVSGRVYPDLNLAGPVTLAVPSVPAQSLRAQVYGPYGRVQASVNGTLTPLMLGGFTLPAQRVALAGTLTPSPTVSGTYGALSLAYAGGTLRVNGTQALGGYGQSGALTVNGAYGPGWTGRLAASGNLGPYRAAVNGPWTALQTTLSSADGLRASGTLDANTVTYDLSVRGPLAGVYLQGTVSGKGASPRADLLASDGAGGSARVTLRGLQDFTVQANGLRVAGQTLRGNLSAAGGLLSGTLNAGPLRVVARAGRFTASGTLAAHTLLASGRLRLPTTLTGLNVSVDGPQLSVSASGSGTDLRGTVTLKPQAYGGLLSVPAQLLPLQASVTPLRVNLGGLTYTGAWSGQARLRYVYGSQPGAVTLAGRGAALTTVAGGPLSGSVQVLPALNGTLSAPASPLLALLPAQVRAVTVPGRVTATLKAGSADVALLGTRYAGAPLGLQAHVNWSGGLAASGVLTHPGTRVPVTYDGGALAVRGARIDARAVQPFLQGTALTGSVTADLRLPRLSEGFSTALDRGEGRVNLNLTAAGQAARGTLTLSGGTLAADLGSTLGGTALTVRGPLYPAANAVLAYGDLRASLRGDLRTRATLDVNGAYAGRTVSLSAQGGLKPARLDVTGDVAGLNVNVNASGPAVAGAAWSVAGRFAAPDTRALIGSAGTVGGTLGGTFTDLRVNASGRVAGVDFTLPARYRAGTLSVQEASAALAGVASARVSGTVLPALNLSGPVTVSDYLAGGYTLAATGSVGRPDLRLSGVTTGGPRGLDAQGSRVTAHLLGRDWKVEASGEQLSGTARGQLGNTLGPAGLLAARFTLHAPYRSGTQTVQLDGPFGWSQASGFLGDLRLAGNVSGQALQAHVTGSGTLALDAALGQAQVRGTFPASLPLRPGGTLALQTLDLGAFWGRPRQLTLTADASLGGAAWNAVQTSVKGDLLDTAGELSGAVQARYAAGNAALNLAGRRLRGTATLVDGTYHADLGSSGASVARLLPESAGVDALTLAGQVTVDGSTTLGLRQVRASGLQVSGRAAQTGAFTLSGSALYTPSVTQADLQGEVFGGTLSARGSLPEGVEVAVNGMKPAALGIDTLDGTLTLTGPAASPNVTGRLNVTRPEFVAQLDVAGRATDPRLNAAATLRGGYAGRVLAEARNVRLSPPAADVRVYGTAAQGQNRVQLDLNGSWPNLAGRATAQLAALQEPVQVQGDGSGTYRLQAGSLGSGTLKLAGFVPSVLLQAHLTPLGLLGAQGDASADVTVSGPLGSLNVSAGAALNTVTVSGVNVQDVSLAVNGPLTGRGGGLNALTGTLTQAGQATGTLQRGTLTFTDLRAAGYGLTASATGRATLTGTGSAALHLAGAGVTSDLKAAYAGGSIALSGTADAAGFAATLASTGSLRNGWTGTLDVTGGPSGVLTDTAHLVLSGPVVQPMLAGSLGLGGAGVRVVANRQNVQLRLTDGPDAQASGVLNLDLTRSLWEGQVTYARPEASVKVALSGPSGQPVAALDVTRGSWRASGTAGLTGADVNVTDGTATGRVRWDGTQLGVNLPGLSLGGLNISTLAGTLNATGTVNTRTLTGNVTFGLRDLQTGYTVPVVNLPLTGSVAGLATLTDGVLGGNATLTSELGTAALTLAQAGRGGAYRGALQAHLTQPAQTGTVTMPVAGSTGTGTTATGSVPVPGVVRAGGTLDADVTLDARGLNGTLRTQALGLSLGGLRARLNGTVTLTGQSFAVQAAAGSESSNSGTQVSLDGSGGLADLLPGLTALTGVKPTGDGYSLRANLDGLNLQGLKVAPNLSGRVSGDLAVSDGGGTFMLRSPALRLGDTVLAARLDGTLVGDGSLVGRNSLLTSDWRIRGSLGTSSAASSLLTASLSNGILAGTFQMRGLPVDAFLSAFSGVLPGQGLVTGLARFRLPVADPLAGDVNIVAERVTVTSTMLVTPAATTATNGKPATTPPASGSTASGTGAAPQRVVQTLAGSGSVQYGQRELRNIDLHLSGAGRWDVTGQYTRRAVNVTAAFQNTTFTPVLLFIPSLREQSPSLQGTLSVNVAGTYDRPVGNVSGSDLSGALGSISLRIPSLSGTLPDSGLFTVQGRVQAGGSVGADGTVNIGGRLDTLRLRGLNVEYRGLLVPQGLGRIENVVANVTQENAGTTREGYAVNAQAVGGLGVGSLSVQGSLSPRYDLRLTARNFNLPISLIYGRESRINADLTAVEQARPNNDGPILVSGAVGVQSLVLGTGGTGSTAVIPAPSGSTGMAGGGASTGTGTDGSVPYNSPLPEELTTFPRTAEQVAAARRVSPLLSRVVFQNIPITAPNGIRVDESIGRAELSGDLTLSGTGSTPKLAGSVKAIRGSVDLRDNSFNIDSGSAVFDGTSLYPKIAVSATGDVPLPEGGLVGVNLTLDGGFGPQPNGTNALSLDTHLTCVRGCTGASVDLSSANPNAEAQLYSLVAVGTPDVTSLPSNLGTFGTSALKTALNLFVLGELQRNVARALGVDVFKINAALPGENGSSGFGATFTVGSYLTRELYLQYRVDLSGQGLLDATYTTPDNRFTFKASTPLTGLDFSTLQPSFSAAYNFTNRSSVALGVQSGISTKFNFSYVYRW</sequence>
<accession>A0A917UST4</accession>
<keyword evidence="8" id="KW-1185">Reference proteome</keyword>
<reference evidence="7" key="2">
    <citation type="submission" date="2020-09" db="EMBL/GenBank/DDBJ databases">
        <authorList>
            <person name="Sun Q."/>
            <person name="Ohkuma M."/>
        </authorList>
    </citation>
    <scope>NUCLEOTIDE SEQUENCE</scope>
    <source>
        <strain evidence="7">JCM 14371</strain>
    </source>
</reference>
<dbReference type="InterPro" id="IPR007452">
    <property type="entry name" value="TamB_C"/>
</dbReference>
<comment type="caution">
    <text evidence="7">The sequence shown here is derived from an EMBL/GenBank/DDBJ whole genome shotgun (WGS) entry which is preliminary data.</text>
</comment>
<evidence type="ECO:0000256" key="4">
    <source>
        <dbReference type="ARBA" id="ARBA00023136"/>
    </source>
</evidence>
<evidence type="ECO:0000256" key="2">
    <source>
        <dbReference type="ARBA" id="ARBA00022692"/>
    </source>
</evidence>
<name>A0A917UST4_9DEIO</name>
<comment type="subcellular location">
    <subcellularLocation>
        <location evidence="1">Membrane</location>
        <topology evidence="1">Single-pass membrane protein</topology>
    </subcellularLocation>
</comment>
<evidence type="ECO:0000259" key="6">
    <source>
        <dbReference type="Pfam" id="PF04357"/>
    </source>
</evidence>
<dbReference type="Pfam" id="PF04357">
    <property type="entry name" value="TamB"/>
    <property type="match status" value="1"/>
</dbReference>
<evidence type="ECO:0000256" key="3">
    <source>
        <dbReference type="ARBA" id="ARBA00022989"/>
    </source>
</evidence>
<protein>
    <recommendedName>
        <fullName evidence="6">Translocation and assembly module TamB C-terminal domain-containing protein</fullName>
    </recommendedName>
</protein>
<dbReference type="GO" id="GO:0009306">
    <property type="term" value="P:protein secretion"/>
    <property type="evidence" value="ECO:0007669"/>
    <property type="project" value="InterPro"/>
</dbReference>
<evidence type="ECO:0000313" key="8">
    <source>
        <dbReference type="Proteomes" id="UP000635726"/>
    </source>
</evidence>
<feature type="compositionally biased region" description="Gly residues" evidence="5">
    <location>
        <begin position="2984"/>
        <end position="2996"/>
    </location>
</feature>
<dbReference type="EMBL" id="BMOE01000010">
    <property type="protein sequence ID" value="GGJ82484.1"/>
    <property type="molecule type" value="Genomic_DNA"/>
</dbReference>